<feature type="region of interest" description="Disordered" evidence="1">
    <location>
        <begin position="1"/>
        <end position="20"/>
    </location>
</feature>
<organism evidence="3 4">
    <name type="scientific">Cuscuta australis</name>
    <dbReference type="NCBI Taxonomy" id="267555"/>
    <lineage>
        <taxon>Eukaryota</taxon>
        <taxon>Viridiplantae</taxon>
        <taxon>Streptophyta</taxon>
        <taxon>Embryophyta</taxon>
        <taxon>Tracheophyta</taxon>
        <taxon>Spermatophyta</taxon>
        <taxon>Magnoliopsida</taxon>
        <taxon>eudicotyledons</taxon>
        <taxon>Gunneridae</taxon>
        <taxon>Pentapetalae</taxon>
        <taxon>asterids</taxon>
        <taxon>lamiids</taxon>
        <taxon>Solanales</taxon>
        <taxon>Convolvulaceae</taxon>
        <taxon>Cuscuteae</taxon>
        <taxon>Cuscuta</taxon>
        <taxon>Cuscuta subgen. Grammica</taxon>
        <taxon>Cuscuta sect. Cleistogrammica</taxon>
    </lineage>
</organism>
<gene>
    <name evidence="3" type="ORF">DM860_009587</name>
</gene>
<proteinExistence type="predicted"/>
<feature type="transmembrane region" description="Helical" evidence="2">
    <location>
        <begin position="153"/>
        <end position="171"/>
    </location>
</feature>
<protein>
    <submittedName>
        <fullName evidence="3">Uncharacterized protein</fullName>
    </submittedName>
</protein>
<dbReference type="Proteomes" id="UP000249390">
    <property type="component" value="Unassembled WGS sequence"/>
</dbReference>
<dbReference type="EMBL" id="NQVE01000129">
    <property type="protein sequence ID" value="RAL45723.1"/>
    <property type="molecule type" value="Genomic_DNA"/>
</dbReference>
<evidence type="ECO:0000256" key="2">
    <source>
        <dbReference type="SAM" id="Phobius"/>
    </source>
</evidence>
<evidence type="ECO:0000313" key="3">
    <source>
        <dbReference type="EMBL" id="RAL45723.1"/>
    </source>
</evidence>
<keyword evidence="2" id="KW-0472">Membrane</keyword>
<keyword evidence="2" id="KW-1133">Transmembrane helix</keyword>
<feature type="transmembrane region" description="Helical" evidence="2">
    <location>
        <begin position="123"/>
        <end position="141"/>
    </location>
</feature>
<sequence>MAGEIEETSNATDYGGSRDGESVQLLSNTVSKVPEVEISLYRRGKGPIAVFKSSLGGWGQDQLEVRDILDKYGFKSIHAFNPDSGRGLPIPFNPKNGRSILTYSHGSSIHVDGEPRDSLIQPITRIVVGVAIITIFIVLVMKETPEWAKKLNFSGGRIPPWILACVVIVFTRMRKRTKNFLERRR</sequence>
<keyword evidence="4" id="KW-1185">Reference proteome</keyword>
<reference evidence="3 4" key="1">
    <citation type="submission" date="2018-06" db="EMBL/GenBank/DDBJ databases">
        <title>The Genome of Cuscuta australis (Dodder) Provides Insight into the Evolution of Plant Parasitism.</title>
        <authorList>
            <person name="Liu H."/>
        </authorList>
    </citation>
    <scope>NUCLEOTIDE SEQUENCE [LARGE SCALE GENOMIC DNA]</scope>
    <source>
        <strain evidence="4">cv. Yunnan</strain>
        <tissue evidence="3">Vines</tissue>
    </source>
</reference>
<evidence type="ECO:0000313" key="4">
    <source>
        <dbReference type="Proteomes" id="UP000249390"/>
    </source>
</evidence>
<name>A0A328DNZ0_9ASTE</name>
<dbReference type="PANTHER" id="PTHR35475:SF1">
    <property type="entry name" value="WD REPEAT PROTEIN"/>
    <property type="match status" value="1"/>
</dbReference>
<accession>A0A328DNZ0</accession>
<dbReference type="AlphaFoldDB" id="A0A328DNZ0"/>
<evidence type="ECO:0000256" key="1">
    <source>
        <dbReference type="SAM" id="MobiDB-lite"/>
    </source>
</evidence>
<keyword evidence="2" id="KW-0812">Transmembrane</keyword>
<comment type="caution">
    <text evidence="3">The sequence shown here is derived from an EMBL/GenBank/DDBJ whole genome shotgun (WGS) entry which is preliminary data.</text>
</comment>
<dbReference type="PANTHER" id="PTHR35475">
    <property type="entry name" value="WD REPEAT PROTEIN"/>
    <property type="match status" value="1"/>
</dbReference>